<dbReference type="Proteomes" id="UP000821845">
    <property type="component" value="Chromosome 4"/>
</dbReference>
<organism evidence="1 2">
    <name type="scientific">Hyalomma asiaticum</name>
    <name type="common">Tick</name>
    <dbReference type="NCBI Taxonomy" id="266040"/>
    <lineage>
        <taxon>Eukaryota</taxon>
        <taxon>Metazoa</taxon>
        <taxon>Ecdysozoa</taxon>
        <taxon>Arthropoda</taxon>
        <taxon>Chelicerata</taxon>
        <taxon>Arachnida</taxon>
        <taxon>Acari</taxon>
        <taxon>Parasitiformes</taxon>
        <taxon>Ixodida</taxon>
        <taxon>Ixodoidea</taxon>
        <taxon>Ixodidae</taxon>
        <taxon>Hyalomminae</taxon>
        <taxon>Hyalomma</taxon>
    </lineage>
</organism>
<name>A0ACB7SDQ5_HYAAI</name>
<sequence length="315" mass="33602">MSTRVRAVRLVSTADEPRQQPPIPPTQDAEFVEVEVLPAEPCTSHQQSPSLPRLPSRFCFPKSSASHCSVTNIYCHVPETRQVAATGGGCRAPGTRLEWKLQPDGRLEVRVGPALTEEEEAKRTKAAKQASADQQNATAKAADVEEKKNGAPAPATPEAVASTSASGGSNTETKKPDKTWSFKLAPRAPVSFEVTLGVKKAAATRQPSAFSVRLVDVPATGPVLATKRPSLPAYVVRRRRSETDFVAEHEEPPPLQPCVECVEELARRLAESGGPCRINVVTRSASFNATENVVSAVLHDSGSPAGSELSQLDGD</sequence>
<accession>A0ACB7SDQ5</accession>
<proteinExistence type="predicted"/>
<evidence type="ECO:0000313" key="1">
    <source>
        <dbReference type="EMBL" id="KAH6932745.1"/>
    </source>
</evidence>
<keyword evidence="2" id="KW-1185">Reference proteome</keyword>
<evidence type="ECO:0000313" key="2">
    <source>
        <dbReference type="Proteomes" id="UP000821845"/>
    </source>
</evidence>
<gene>
    <name evidence="1" type="ORF">HPB50_009066</name>
</gene>
<protein>
    <submittedName>
        <fullName evidence="1">Uncharacterized protein</fullName>
    </submittedName>
</protein>
<dbReference type="EMBL" id="CM023484">
    <property type="protein sequence ID" value="KAH6932745.1"/>
    <property type="molecule type" value="Genomic_DNA"/>
</dbReference>
<reference evidence="1" key="1">
    <citation type="submission" date="2020-05" db="EMBL/GenBank/DDBJ databases">
        <title>Large-scale comparative analyses of tick genomes elucidate their genetic diversity and vector capacities.</title>
        <authorList>
            <person name="Jia N."/>
            <person name="Wang J."/>
            <person name="Shi W."/>
            <person name="Du L."/>
            <person name="Sun Y."/>
            <person name="Zhan W."/>
            <person name="Jiang J."/>
            <person name="Wang Q."/>
            <person name="Zhang B."/>
            <person name="Ji P."/>
            <person name="Sakyi L.B."/>
            <person name="Cui X."/>
            <person name="Yuan T."/>
            <person name="Jiang B."/>
            <person name="Yang W."/>
            <person name="Lam T.T.-Y."/>
            <person name="Chang Q."/>
            <person name="Ding S."/>
            <person name="Wang X."/>
            <person name="Zhu J."/>
            <person name="Ruan X."/>
            <person name="Zhao L."/>
            <person name="Wei J."/>
            <person name="Que T."/>
            <person name="Du C."/>
            <person name="Cheng J."/>
            <person name="Dai P."/>
            <person name="Han X."/>
            <person name="Huang E."/>
            <person name="Gao Y."/>
            <person name="Liu J."/>
            <person name="Shao H."/>
            <person name="Ye R."/>
            <person name="Li L."/>
            <person name="Wei W."/>
            <person name="Wang X."/>
            <person name="Wang C."/>
            <person name="Yang T."/>
            <person name="Huo Q."/>
            <person name="Li W."/>
            <person name="Guo W."/>
            <person name="Chen H."/>
            <person name="Zhou L."/>
            <person name="Ni X."/>
            <person name="Tian J."/>
            <person name="Zhou Y."/>
            <person name="Sheng Y."/>
            <person name="Liu T."/>
            <person name="Pan Y."/>
            <person name="Xia L."/>
            <person name="Li J."/>
            <person name="Zhao F."/>
            <person name="Cao W."/>
        </authorList>
    </citation>
    <scope>NUCLEOTIDE SEQUENCE</scope>
    <source>
        <strain evidence="1">Hyas-2018</strain>
    </source>
</reference>
<comment type="caution">
    <text evidence="1">The sequence shown here is derived from an EMBL/GenBank/DDBJ whole genome shotgun (WGS) entry which is preliminary data.</text>
</comment>